<keyword evidence="3" id="KW-0547">Nucleotide-binding</keyword>
<feature type="transmembrane region" description="Helical" evidence="7">
    <location>
        <begin position="22"/>
        <end position="43"/>
    </location>
</feature>
<reference evidence="10" key="2">
    <citation type="submission" date="2011-01" db="EMBL/GenBank/DDBJ databases">
        <title>The Non-contiguous Finished genome of Clostridium papyrosolvens.</title>
        <authorList>
            <person name="Lucas S."/>
            <person name="Copeland A."/>
            <person name="Lapidus A."/>
            <person name="Cheng J.-F."/>
            <person name="Goodwin L."/>
            <person name="Pitluck S."/>
            <person name="Misra M."/>
            <person name="Chertkov O."/>
            <person name="Detter J.C."/>
            <person name="Han C."/>
            <person name="Tapia R."/>
            <person name="Land M."/>
            <person name="Hauser L."/>
            <person name="Kyrpides N."/>
            <person name="Ivanova N."/>
            <person name="Pagani I."/>
            <person name="Mouttaki H."/>
            <person name="He Z."/>
            <person name="Zhou J."/>
            <person name="Hemme C.L."/>
            <person name="Woyke T."/>
        </authorList>
    </citation>
    <scope>NUCLEOTIDE SEQUENCE [LARGE SCALE GENOMIC DNA]</scope>
    <source>
        <strain evidence="10">DSM 2782</strain>
    </source>
</reference>
<evidence type="ECO:0000256" key="2">
    <source>
        <dbReference type="ARBA" id="ARBA00022692"/>
    </source>
</evidence>
<dbReference type="Proteomes" id="UP000003860">
    <property type="component" value="Unassembled WGS sequence"/>
</dbReference>
<name>F1T7G2_9FIRM</name>
<evidence type="ECO:0000259" key="9">
    <source>
        <dbReference type="PROSITE" id="PS50929"/>
    </source>
</evidence>
<dbReference type="InterPro" id="IPR027417">
    <property type="entry name" value="P-loop_NTPase"/>
</dbReference>
<evidence type="ECO:0000256" key="5">
    <source>
        <dbReference type="ARBA" id="ARBA00022989"/>
    </source>
</evidence>
<dbReference type="EMBL" id="ACXX02000001">
    <property type="protein sequence ID" value="EGD49410.1"/>
    <property type="molecule type" value="Genomic_DNA"/>
</dbReference>
<dbReference type="Gene3D" id="3.40.50.300">
    <property type="entry name" value="P-loop containing nucleotide triphosphate hydrolases"/>
    <property type="match status" value="1"/>
</dbReference>
<dbReference type="GO" id="GO:0016887">
    <property type="term" value="F:ATP hydrolysis activity"/>
    <property type="evidence" value="ECO:0007669"/>
    <property type="project" value="InterPro"/>
</dbReference>
<feature type="domain" description="ABC transporter" evidence="8">
    <location>
        <begin position="343"/>
        <end position="577"/>
    </location>
</feature>
<evidence type="ECO:0000256" key="1">
    <source>
        <dbReference type="ARBA" id="ARBA00004651"/>
    </source>
</evidence>
<feature type="domain" description="ABC transmembrane type-1" evidence="9">
    <location>
        <begin position="30"/>
        <end position="310"/>
    </location>
</feature>
<dbReference type="Gene3D" id="1.20.1560.10">
    <property type="entry name" value="ABC transporter type 1, transmembrane domain"/>
    <property type="match status" value="1"/>
</dbReference>
<feature type="transmembrane region" description="Helical" evidence="7">
    <location>
        <begin position="277"/>
        <end position="298"/>
    </location>
</feature>
<dbReference type="RefSeq" id="WP_004616074.1">
    <property type="nucleotide sequence ID" value="NZ_ACXX02000001.1"/>
</dbReference>
<evidence type="ECO:0000256" key="3">
    <source>
        <dbReference type="ARBA" id="ARBA00022741"/>
    </source>
</evidence>
<dbReference type="SMART" id="SM00382">
    <property type="entry name" value="AAA"/>
    <property type="match status" value="1"/>
</dbReference>
<sequence length="584" mass="66319">MKEEKVNHFKLYLWCFTFLKKYTFYVISYFVLVAIQETCFILLPKQIQKFIDVVAISKDFSIVTRLVAYTVLIVAVIIIVRLLHGLCGMVFCEKGTKVIQYAVIDKARDLGYDYFEKTPRGDFLAKTYQNVLSVYFLYYDFIPNTMRLLCAFTLPMIMIILSKNIYFIATVLICCLCVAAVTLVSSRRIYTRNMEIRDVTNLHYKKVYDCIESVRDVRGYNSGSWISKGVISELGNLNSKKLRNLGLEQRILNYVNFFQAVAIGTYFILGINNADGNFFSVGNIVAYYAYVSMAITALSKLTNLLINQNKNLTDAEKPYTFMHIEPTVKESENPTNNKIKGSITFNNVSFNYENQAGILNNLTTNIAEGEKVVIVGGSGNGKTTILKLLLRCYDCCEGEILIDGVPIKDYRFNDLRNSFGIVFQEMFLFSETIKENLKFAKPDAAEDDFTKAVRLAEAHEFIENMKDGYDTMLGSRGENLSGGQRQRLSIARVILKAPQIYLLDEITSDLDSITEAKVMNNLFDISDGKTMLMVSHRLSVIKQFSRILVLNEGRIVEDGDFNSLFKEGTCFYNLVKKGVIGGDE</sequence>
<organism evidence="10 11">
    <name type="scientific">Ruminiclostridium papyrosolvens DSM 2782</name>
    <dbReference type="NCBI Taxonomy" id="588581"/>
    <lineage>
        <taxon>Bacteria</taxon>
        <taxon>Bacillati</taxon>
        <taxon>Bacillota</taxon>
        <taxon>Clostridia</taxon>
        <taxon>Eubacteriales</taxon>
        <taxon>Oscillospiraceae</taxon>
        <taxon>Ruminiclostridium</taxon>
    </lineage>
</organism>
<dbReference type="SUPFAM" id="SSF90123">
    <property type="entry name" value="ABC transporter transmembrane region"/>
    <property type="match status" value="1"/>
</dbReference>
<comment type="subcellular location">
    <subcellularLocation>
        <location evidence="1">Cell membrane</location>
        <topology evidence="1">Multi-pass membrane protein</topology>
    </subcellularLocation>
</comment>
<dbReference type="STRING" id="588581.Cpap_3843"/>
<dbReference type="InterPro" id="IPR011527">
    <property type="entry name" value="ABC1_TM_dom"/>
</dbReference>
<dbReference type="PROSITE" id="PS00211">
    <property type="entry name" value="ABC_TRANSPORTER_1"/>
    <property type="match status" value="1"/>
</dbReference>
<dbReference type="OrthoDB" id="9762778at2"/>
<keyword evidence="2 7" id="KW-0812">Transmembrane</keyword>
<proteinExistence type="predicted"/>
<feature type="transmembrane region" description="Helical" evidence="7">
    <location>
        <begin position="251"/>
        <end position="271"/>
    </location>
</feature>
<dbReference type="Pfam" id="PF00005">
    <property type="entry name" value="ABC_tran"/>
    <property type="match status" value="1"/>
</dbReference>
<evidence type="ECO:0000256" key="6">
    <source>
        <dbReference type="ARBA" id="ARBA00023136"/>
    </source>
</evidence>
<dbReference type="SUPFAM" id="SSF52540">
    <property type="entry name" value="P-loop containing nucleoside triphosphate hydrolases"/>
    <property type="match status" value="1"/>
</dbReference>
<evidence type="ECO:0000256" key="4">
    <source>
        <dbReference type="ARBA" id="ARBA00022840"/>
    </source>
</evidence>
<keyword evidence="5 7" id="KW-1133">Transmembrane helix</keyword>
<feature type="transmembrane region" description="Helical" evidence="7">
    <location>
        <begin position="63"/>
        <end position="83"/>
    </location>
</feature>
<dbReference type="InterPro" id="IPR003593">
    <property type="entry name" value="AAA+_ATPase"/>
</dbReference>
<dbReference type="InterPro" id="IPR039421">
    <property type="entry name" value="Type_1_exporter"/>
</dbReference>
<dbReference type="PANTHER" id="PTHR43394:SF1">
    <property type="entry name" value="ATP-BINDING CASSETTE SUB-FAMILY B MEMBER 10, MITOCHONDRIAL"/>
    <property type="match status" value="1"/>
</dbReference>
<dbReference type="GO" id="GO:0005886">
    <property type="term" value="C:plasma membrane"/>
    <property type="evidence" value="ECO:0007669"/>
    <property type="project" value="UniProtKB-SubCell"/>
</dbReference>
<dbReference type="InterPro" id="IPR036640">
    <property type="entry name" value="ABC1_TM_sf"/>
</dbReference>
<evidence type="ECO:0000313" key="10">
    <source>
        <dbReference type="EMBL" id="EGD49410.1"/>
    </source>
</evidence>
<reference evidence="10" key="1">
    <citation type="submission" date="2009-07" db="EMBL/GenBank/DDBJ databases">
        <authorList>
            <consortium name="US DOE Joint Genome Institute (JGI-PGF)"/>
            <person name="Lucas S."/>
            <person name="Copeland A."/>
            <person name="Lapidus A."/>
            <person name="Glavina del Rio T."/>
            <person name="Tice H."/>
            <person name="Bruce D."/>
            <person name="Goodwin L."/>
            <person name="Pitluck S."/>
            <person name="Larimer F."/>
            <person name="Land M.L."/>
            <person name="Mouttaki H."/>
            <person name="He Z."/>
            <person name="Zhou J."/>
            <person name="Hemme C.L."/>
        </authorList>
    </citation>
    <scope>NUCLEOTIDE SEQUENCE [LARGE SCALE GENOMIC DNA]</scope>
    <source>
        <strain evidence="10">DSM 2782</strain>
    </source>
</reference>
<keyword evidence="11" id="KW-1185">Reference proteome</keyword>
<dbReference type="InterPro" id="IPR003439">
    <property type="entry name" value="ABC_transporter-like_ATP-bd"/>
</dbReference>
<dbReference type="PANTHER" id="PTHR43394">
    <property type="entry name" value="ATP-DEPENDENT PERMEASE MDL1, MITOCHONDRIAL"/>
    <property type="match status" value="1"/>
</dbReference>
<evidence type="ECO:0000313" key="11">
    <source>
        <dbReference type="Proteomes" id="UP000003860"/>
    </source>
</evidence>
<evidence type="ECO:0000259" key="8">
    <source>
        <dbReference type="PROSITE" id="PS50893"/>
    </source>
</evidence>
<evidence type="ECO:0000256" key="7">
    <source>
        <dbReference type="SAM" id="Phobius"/>
    </source>
</evidence>
<dbReference type="FunFam" id="3.40.50.300:FF:000218">
    <property type="entry name" value="Multidrug ABC transporter ATP-binding protein"/>
    <property type="match status" value="1"/>
</dbReference>
<protein>
    <submittedName>
        <fullName evidence="10">ABC transporter related protein</fullName>
    </submittedName>
</protein>
<dbReference type="GO" id="GO:0015421">
    <property type="term" value="F:ABC-type oligopeptide transporter activity"/>
    <property type="evidence" value="ECO:0007669"/>
    <property type="project" value="TreeGrafter"/>
</dbReference>
<keyword evidence="4" id="KW-0067">ATP-binding</keyword>
<dbReference type="AlphaFoldDB" id="F1T7G2"/>
<dbReference type="PROSITE" id="PS50929">
    <property type="entry name" value="ABC_TM1F"/>
    <property type="match status" value="1"/>
</dbReference>
<dbReference type="eggNOG" id="COG1132">
    <property type="taxonomic scope" value="Bacteria"/>
</dbReference>
<feature type="transmembrane region" description="Helical" evidence="7">
    <location>
        <begin position="165"/>
        <end position="184"/>
    </location>
</feature>
<accession>F1T7G2</accession>
<dbReference type="InterPro" id="IPR017871">
    <property type="entry name" value="ABC_transporter-like_CS"/>
</dbReference>
<comment type="caution">
    <text evidence="10">The sequence shown here is derived from an EMBL/GenBank/DDBJ whole genome shotgun (WGS) entry which is preliminary data.</text>
</comment>
<dbReference type="PROSITE" id="PS50893">
    <property type="entry name" value="ABC_TRANSPORTER_2"/>
    <property type="match status" value="1"/>
</dbReference>
<keyword evidence="6 7" id="KW-0472">Membrane</keyword>
<gene>
    <name evidence="10" type="ORF">Cpap_3843</name>
</gene>
<dbReference type="GO" id="GO:0005524">
    <property type="term" value="F:ATP binding"/>
    <property type="evidence" value="ECO:0007669"/>
    <property type="project" value="UniProtKB-KW"/>
</dbReference>